<dbReference type="InterPro" id="IPR019844">
    <property type="entry name" value="CSD_CS"/>
</dbReference>
<dbReference type="PROSITE" id="PS51857">
    <property type="entry name" value="CSD_2"/>
    <property type="match status" value="1"/>
</dbReference>
<dbReference type="AlphaFoldDB" id="A0A1L7CVQ7"/>
<dbReference type="InterPro" id="IPR050181">
    <property type="entry name" value="Cold_shock_domain"/>
</dbReference>
<accession>A0A1L7CVQ7</accession>
<dbReference type="Gene3D" id="6.20.370.130">
    <property type="match status" value="1"/>
</dbReference>
<name>A0A1L7CVQ7_9CORY</name>
<dbReference type="PANTHER" id="PTHR11544">
    <property type="entry name" value="COLD SHOCK DOMAIN CONTAINING PROTEINS"/>
    <property type="match status" value="1"/>
</dbReference>
<dbReference type="SMART" id="SM00357">
    <property type="entry name" value="CSP"/>
    <property type="match status" value="1"/>
</dbReference>
<dbReference type="FunFam" id="2.40.50.140:FF:000006">
    <property type="entry name" value="Cold shock protein CspC"/>
    <property type="match status" value="1"/>
</dbReference>
<dbReference type="RefSeq" id="WP_075691078.1">
    <property type="nucleotide sequence ID" value="NZ_CP009248.1"/>
</dbReference>
<dbReference type="InterPro" id="IPR012340">
    <property type="entry name" value="NA-bd_OB-fold"/>
</dbReference>
<evidence type="ECO:0000256" key="4">
    <source>
        <dbReference type="RuleBase" id="RU000408"/>
    </source>
</evidence>
<dbReference type="InterPro" id="IPR012156">
    <property type="entry name" value="Cold_shock_CspA"/>
</dbReference>
<dbReference type="EMBL" id="CP009248">
    <property type="protein sequence ID" value="APT89881.1"/>
    <property type="molecule type" value="Genomic_DNA"/>
</dbReference>
<evidence type="ECO:0000259" key="5">
    <source>
        <dbReference type="PROSITE" id="PS51857"/>
    </source>
</evidence>
<gene>
    <name evidence="6" type="ORF">CSPHI_00895</name>
</gene>
<evidence type="ECO:0000256" key="1">
    <source>
        <dbReference type="ARBA" id="ARBA00004496"/>
    </source>
</evidence>
<proteinExistence type="predicted"/>
<dbReference type="GO" id="GO:0005737">
    <property type="term" value="C:cytoplasm"/>
    <property type="evidence" value="ECO:0007669"/>
    <property type="project" value="UniProtKB-SubCell"/>
</dbReference>
<dbReference type="Gene3D" id="2.40.50.140">
    <property type="entry name" value="Nucleic acid-binding proteins"/>
    <property type="match status" value="1"/>
</dbReference>
<dbReference type="KEGG" id="csph:CSPHI_00895"/>
<dbReference type="PRINTS" id="PR00050">
    <property type="entry name" value="COLDSHOCK"/>
</dbReference>
<dbReference type="Proteomes" id="UP000185469">
    <property type="component" value="Chromosome"/>
</dbReference>
<dbReference type="SUPFAM" id="SSF50249">
    <property type="entry name" value="Nucleic acid-binding proteins"/>
    <property type="match status" value="1"/>
</dbReference>
<evidence type="ECO:0000313" key="6">
    <source>
        <dbReference type="EMBL" id="APT89881.1"/>
    </source>
</evidence>
<dbReference type="PIRSF" id="PIRSF002599">
    <property type="entry name" value="Cold_shock_A"/>
    <property type="match status" value="1"/>
</dbReference>
<dbReference type="STRING" id="1437874.CSPHI_00895"/>
<dbReference type="InterPro" id="IPR002059">
    <property type="entry name" value="CSP_DNA-bd"/>
</dbReference>
<dbReference type="OrthoDB" id="7477356at2"/>
<dbReference type="PROSITE" id="PS00352">
    <property type="entry name" value="CSD_1"/>
    <property type="match status" value="1"/>
</dbReference>
<dbReference type="InterPro" id="IPR011129">
    <property type="entry name" value="CSD"/>
</dbReference>
<sequence length="67" mass="7291">MAQGTVKWFNSEKGFGFIAPSDGGNDVFVHYSEIQGSGFKSLEENQQVEFEVGEGQKGPQALNVQPL</sequence>
<comment type="subcellular location">
    <subcellularLocation>
        <location evidence="1 4">Cytoplasm</location>
    </subcellularLocation>
</comment>
<dbReference type="CDD" id="cd04458">
    <property type="entry name" value="CSP_CDS"/>
    <property type="match status" value="1"/>
</dbReference>
<dbReference type="GO" id="GO:0003676">
    <property type="term" value="F:nucleic acid binding"/>
    <property type="evidence" value="ECO:0007669"/>
    <property type="project" value="InterPro"/>
</dbReference>
<organism evidence="6 7">
    <name type="scientific">Corynebacterium sphenisci DSM 44792</name>
    <dbReference type="NCBI Taxonomy" id="1437874"/>
    <lineage>
        <taxon>Bacteria</taxon>
        <taxon>Bacillati</taxon>
        <taxon>Actinomycetota</taxon>
        <taxon>Actinomycetes</taxon>
        <taxon>Mycobacteriales</taxon>
        <taxon>Corynebacteriaceae</taxon>
        <taxon>Corynebacterium</taxon>
    </lineage>
</organism>
<protein>
    <recommendedName>
        <fullName evidence="3">Probable cold shock protein A</fullName>
    </recommendedName>
</protein>
<evidence type="ECO:0000313" key="7">
    <source>
        <dbReference type="Proteomes" id="UP000185469"/>
    </source>
</evidence>
<evidence type="ECO:0000256" key="3">
    <source>
        <dbReference type="ARBA" id="ARBA00070951"/>
    </source>
</evidence>
<dbReference type="Pfam" id="PF00313">
    <property type="entry name" value="CSD"/>
    <property type="match status" value="1"/>
</dbReference>
<feature type="domain" description="CSD" evidence="5">
    <location>
        <begin position="1"/>
        <end position="66"/>
    </location>
</feature>
<keyword evidence="2" id="KW-0963">Cytoplasm</keyword>
<evidence type="ECO:0000256" key="2">
    <source>
        <dbReference type="ARBA" id="ARBA00022490"/>
    </source>
</evidence>
<keyword evidence="7" id="KW-1185">Reference proteome</keyword>
<reference evidence="6 7" key="1">
    <citation type="submission" date="2014-08" db="EMBL/GenBank/DDBJ databases">
        <title>Complete genome sequence of Corynebacterium sphenisci CECT 5990(T) (=DSM 44792(T)), isolated from healthy wild penguins.</title>
        <authorList>
            <person name="Ruckert C."/>
            <person name="Albersmeier A."/>
            <person name="Winkler A."/>
            <person name="Kalinowski J."/>
        </authorList>
    </citation>
    <scope>NUCLEOTIDE SEQUENCE [LARGE SCALE GENOMIC DNA]</scope>
    <source>
        <strain evidence="6 7">DSM 44792</strain>
    </source>
</reference>